<comment type="caution">
    <text evidence="1">The sequence shown here is derived from an EMBL/GenBank/DDBJ whole genome shotgun (WGS) entry which is preliminary data.</text>
</comment>
<evidence type="ECO:0000313" key="1">
    <source>
        <dbReference type="EMBL" id="RYR10640.1"/>
    </source>
</evidence>
<protein>
    <submittedName>
        <fullName evidence="1">Uncharacterized protein</fullName>
    </submittedName>
</protein>
<proteinExistence type="predicted"/>
<accession>A0A444Z8Z2</accession>
<dbReference type="Proteomes" id="UP000289738">
    <property type="component" value="Chromosome B05"/>
</dbReference>
<name>A0A444Z8Z2_ARAHY</name>
<dbReference type="AlphaFoldDB" id="A0A444Z8Z2"/>
<evidence type="ECO:0000313" key="2">
    <source>
        <dbReference type="Proteomes" id="UP000289738"/>
    </source>
</evidence>
<sequence length="134" mass="13679">MVAGSSSRPIGASSSVPVYELLVEPVASPSFAVDLNCSGGGEVGIGDIVPTSLQCATPSGLGDALLGDVDDDDPPNVNTVARLVGKQLSAQQHHDIGTSIVPDCLLVGSLGALSKRLLEPGAVHCKLLNLVRRR</sequence>
<dbReference type="EMBL" id="SDMP01000015">
    <property type="protein sequence ID" value="RYR10640.1"/>
    <property type="molecule type" value="Genomic_DNA"/>
</dbReference>
<reference evidence="1 2" key="1">
    <citation type="submission" date="2019-01" db="EMBL/GenBank/DDBJ databases">
        <title>Sequencing of cultivated peanut Arachis hypogaea provides insights into genome evolution and oil improvement.</title>
        <authorList>
            <person name="Chen X."/>
        </authorList>
    </citation>
    <scope>NUCLEOTIDE SEQUENCE [LARGE SCALE GENOMIC DNA]</scope>
    <source>
        <strain evidence="2">cv. Fuhuasheng</strain>
        <tissue evidence="1">Leaves</tissue>
    </source>
</reference>
<gene>
    <name evidence="1" type="ORF">Ahy_B05g079095</name>
</gene>
<organism evidence="1 2">
    <name type="scientific">Arachis hypogaea</name>
    <name type="common">Peanut</name>
    <dbReference type="NCBI Taxonomy" id="3818"/>
    <lineage>
        <taxon>Eukaryota</taxon>
        <taxon>Viridiplantae</taxon>
        <taxon>Streptophyta</taxon>
        <taxon>Embryophyta</taxon>
        <taxon>Tracheophyta</taxon>
        <taxon>Spermatophyta</taxon>
        <taxon>Magnoliopsida</taxon>
        <taxon>eudicotyledons</taxon>
        <taxon>Gunneridae</taxon>
        <taxon>Pentapetalae</taxon>
        <taxon>rosids</taxon>
        <taxon>fabids</taxon>
        <taxon>Fabales</taxon>
        <taxon>Fabaceae</taxon>
        <taxon>Papilionoideae</taxon>
        <taxon>50 kb inversion clade</taxon>
        <taxon>dalbergioids sensu lato</taxon>
        <taxon>Dalbergieae</taxon>
        <taxon>Pterocarpus clade</taxon>
        <taxon>Arachis</taxon>
    </lineage>
</organism>
<keyword evidence="2" id="KW-1185">Reference proteome</keyword>